<dbReference type="Gene3D" id="3.40.30.10">
    <property type="entry name" value="Glutaredoxin"/>
    <property type="match status" value="1"/>
</dbReference>
<dbReference type="RefSeq" id="WP_386769102.1">
    <property type="nucleotide sequence ID" value="NZ_BAAAKI010000004.1"/>
</dbReference>
<dbReference type="EMBL" id="JBHSUA010000009">
    <property type="protein sequence ID" value="MFC6396013.1"/>
    <property type="molecule type" value="Genomic_DNA"/>
</dbReference>
<evidence type="ECO:0000313" key="1">
    <source>
        <dbReference type="EMBL" id="MFC6396013.1"/>
    </source>
</evidence>
<protein>
    <submittedName>
        <fullName evidence="1">Disulfide bond formation protein DsbA</fullName>
    </submittedName>
</protein>
<evidence type="ECO:0000313" key="2">
    <source>
        <dbReference type="Proteomes" id="UP001596266"/>
    </source>
</evidence>
<keyword evidence="2" id="KW-1185">Reference proteome</keyword>
<dbReference type="Proteomes" id="UP001596266">
    <property type="component" value="Unassembled WGS sequence"/>
</dbReference>
<sequence length="226" mass="24986">MSEANTPDANVSGANTAKESTTEVDFWFDPLCPWAWMTSRWMLEVEKVRDVHTTFHVMSLSVLNDGRDLPEEYREHMAKGWVGVRAAILVEQQYGAEKLREFYTALGTRYHLGQEPKTVDTVRAALAEVGCDESIAEAADAWKPGDEADDVDRALRTSHHEGMDPVGDEVGTPVIHVNGMALFGPVISPAPKGEQAGDLFDGFVKVTAYPGFFELKRTRTVGPIFD</sequence>
<dbReference type="InterPro" id="IPR036249">
    <property type="entry name" value="Thioredoxin-like_sf"/>
</dbReference>
<accession>A0ABW1WYY8</accession>
<dbReference type="InterPro" id="IPR053977">
    <property type="entry name" value="Rv2466c-like"/>
</dbReference>
<dbReference type="Pfam" id="PF22234">
    <property type="entry name" value="Rv2466c-like"/>
    <property type="match status" value="1"/>
</dbReference>
<reference evidence="2" key="1">
    <citation type="journal article" date="2019" name="Int. J. Syst. Evol. Microbiol.">
        <title>The Global Catalogue of Microorganisms (GCM) 10K type strain sequencing project: providing services to taxonomists for standard genome sequencing and annotation.</title>
        <authorList>
            <consortium name="The Broad Institute Genomics Platform"/>
            <consortium name="The Broad Institute Genome Sequencing Center for Infectious Disease"/>
            <person name="Wu L."/>
            <person name="Ma J."/>
        </authorList>
    </citation>
    <scope>NUCLEOTIDE SEQUENCE [LARGE SCALE GENOMIC DNA]</scope>
    <source>
        <strain evidence="2">CGMCC 1.15277</strain>
    </source>
</reference>
<name>A0ABW1WYY8_9ACTN</name>
<proteinExistence type="predicted"/>
<gene>
    <name evidence="1" type="ORF">ACFP57_03275</name>
</gene>
<organism evidence="1 2">
    <name type="scientific">Luteococcus sanguinis</name>
    <dbReference type="NCBI Taxonomy" id="174038"/>
    <lineage>
        <taxon>Bacteria</taxon>
        <taxon>Bacillati</taxon>
        <taxon>Actinomycetota</taxon>
        <taxon>Actinomycetes</taxon>
        <taxon>Propionibacteriales</taxon>
        <taxon>Propionibacteriaceae</taxon>
        <taxon>Luteococcus</taxon>
    </lineage>
</organism>
<dbReference type="SUPFAM" id="SSF52833">
    <property type="entry name" value="Thioredoxin-like"/>
    <property type="match status" value="1"/>
</dbReference>
<dbReference type="CDD" id="cd02972">
    <property type="entry name" value="DsbA_family"/>
    <property type="match status" value="1"/>
</dbReference>
<comment type="caution">
    <text evidence="1">The sequence shown here is derived from an EMBL/GenBank/DDBJ whole genome shotgun (WGS) entry which is preliminary data.</text>
</comment>